<comment type="caution">
    <text evidence="2">The sequence shown here is derived from an EMBL/GenBank/DDBJ whole genome shotgun (WGS) entry which is preliminary data.</text>
</comment>
<dbReference type="Gene3D" id="3.40.50.300">
    <property type="entry name" value="P-loop containing nucleotide triphosphate hydrolases"/>
    <property type="match status" value="1"/>
</dbReference>
<dbReference type="InterPro" id="IPR027417">
    <property type="entry name" value="P-loop_NTPase"/>
</dbReference>
<evidence type="ECO:0000313" key="3">
    <source>
        <dbReference type="Proteomes" id="UP000324800"/>
    </source>
</evidence>
<dbReference type="PANTHER" id="PTHR22878">
    <property type="entry name" value="DYNEIN HEAVY CHAIN 6, AXONEMAL-LIKE-RELATED"/>
    <property type="match status" value="1"/>
</dbReference>
<dbReference type="Gene3D" id="1.10.472.130">
    <property type="match status" value="1"/>
</dbReference>
<dbReference type="GO" id="GO:0007018">
    <property type="term" value="P:microtubule-based movement"/>
    <property type="evidence" value="ECO:0007669"/>
    <property type="project" value="InterPro"/>
</dbReference>
<dbReference type="AlphaFoldDB" id="A0A5J4WAL9"/>
<organism evidence="2 3">
    <name type="scientific">Streblomastix strix</name>
    <dbReference type="NCBI Taxonomy" id="222440"/>
    <lineage>
        <taxon>Eukaryota</taxon>
        <taxon>Metamonada</taxon>
        <taxon>Preaxostyla</taxon>
        <taxon>Oxymonadida</taxon>
        <taxon>Streblomastigidae</taxon>
        <taxon>Streblomastix</taxon>
    </lineage>
</organism>
<dbReference type="GO" id="GO:0045505">
    <property type="term" value="F:dynein intermediate chain binding"/>
    <property type="evidence" value="ECO:0007669"/>
    <property type="project" value="InterPro"/>
</dbReference>
<dbReference type="EMBL" id="SNRW01002706">
    <property type="protein sequence ID" value="KAA6391957.1"/>
    <property type="molecule type" value="Genomic_DNA"/>
</dbReference>
<dbReference type="OrthoDB" id="5593012at2759"/>
<sequence>MKCNKQLEERSIYINNERVRSRSKYVKHWIICDGPVDAVWIEDMNTVLDDSKEFCLTSGEIIPLTPYLNMIFEVEDLRVVFPVIVSRCDMIYLEPSTTVPHSARTFSWIHSQMEMFETHIDQFKDMLLIYLGQCFNFIRINRPQAVPTVDAKLCMALFNMLESLIILYLPDISMDETEPSQTKFEDIRECLNHLIIFSILWSISATKNVEGKLAFNYFQLCLIKENNPELLDNPYAVEVNVVGEQEKITIKLKKEKVINLIKINNKIYPGNQLK</sequence>
<dbReference type="GO" id="GO:0051959">
    <property type="term" value="F:dynein light intermediate chain binding"/>
    <property type="evidence" value="ECO:0007669"/>
    <property type="project" value="InterPro"/>
</dbReference>
<dbReference type="Proteomes" id="UP000324800">
    <property type="component" value="Unassembled WGS sequence"/>
</dbReference>
<evidence type="ECO:0000259" key="1">
    <source>
        <dbReference type="Pfam" id="PF17852"/>
    </source>
</evidence>
<gene>
    <name evidence="2" type="ORF">EZS28_012513</name>
</gene>
<feature type="domain" description="Dynein heavy chain AAA 5 extension" evidence="1">
    <location>
        <begin position="125"/>
        <end position="222"/>
    </location>
</feature>
<protein>
    <submittedName>
        <fullName evidence="2">Putative dynein heavy chain 1, axonemal protein</fullName>
    </submittedName>
</protein>
<dbReference type="PANTHER" id="PTHR22878:SF68">
    <property type="entry name" value="DYNEIN HEAVY CHAIN 6, AXONEMAL-LIKE"/>
    <property type="match status" value="1"/>
</dbReference>
<reference evidence="2 3" key="1">
    <citation type="submission" date="2019-03" db="EMBL/GenBank/DDBJ databases">
        <title>Single cell metagenomics reveals metabolic interactions within the superorganism composed of flagellate Streblomastix strix and complex community of Bacteroidetes bacteria on its surface.</title>
        <authorList>
            <person name="Treitli S.C."/>
            <person name="Kolisko M."/>
            <person name="Husnik F."/>
            <person name="Keeling P."/>
            <person name="Hampl V."/>
        </authorList>
    </citation>
    <scope>NUCLEOTIDE SEQUENCE [LARGE SCALE GENOMIC DNA]</scope>
    <source>
        <strain evidence="2">ST1C</strain>
    </source>
</reference>
<accession>A0A5J4WAL9</accession>
<name>A0A5J4WAL9_9EUKA</name>
<dbReference type="GO" id="GO:0030286">
    <property type="term" value="C:dynein complex"/>
    <property type="evidence" value="ECO:0007669"/>
    <property type="project" value="InterPro"/>
</dbReference>
<proteinExistence type="predicted"/>
<dbReference type="InterPro" id="IPR041466">
    <property type="entry name" value="Dynein_AAA5_ext"/>
</dbReference>
<dbReference type="InterPro" id="IPR026983">
    <property type="entry name" value="DHC"/>
</dbReference>
<evidence type="ECO:0000313" key="2">
    <source>
        <dbReference type="EMBL" id="KAA6391957.1"/>
    </source>
</evidence>
<dbReference type="Pfam" id="PF17852">
    <property type="entry name" value="Dynein_AAA_lid"/>
    <property type="match status" value="1"/>
</dbReference>